<dbReference type="AlphaFoldDB" id="I3CI94"/>
<feature type="domain" description="Novel STAND NTPase 1" evidence="3">
    <location>
        <begin position="422"/>
        <end position="724"/>
    </location>
</feature>
<dbReference type="Proteomes" id="UP000005744">
    <property type="component" value="Unassembled WGS sequence"/>
</dbReference>
<feature type="transmembrane region" description="Helical" evidence="2">
    <location>
        <begin position="160"/>
        <end position="182"/>
    </location>
</feature>
<dbReference type="PANTHER" id="PTHR34301:SF8">
    <property type="entry name" value="ATPASE DOMAIN-CONTAINING PROTEIN"/>
    <property type="match status" value="1"/>
</dbReference>
<dbReference type="Pfam" id="PF20703">
    <property type="entry name" value="nSTAND1"/>
    <property type="match status" value="1"/>
</dbReference>
<dbReference type="HOGENOM" id="CLU_451050_0_0_6"/>
<keyword evidence="1" id="KW-0175">Coiled coil</keyword>
<dbReference type="SUPFAM" id="SSF52540">
    <property type="entry name" value="P-loop containing nucleoside triphosphate hydrolases"/>
    <property type="match status" value="1"/>
</dbReference>
<gene>
    <name evidence="4" type="ORF">BegalDRAFT_2492</name>
</gene>
<proteinExistence type="predicted"/>
<keyword evidence="2" id="KW-0472">Membrane</keyword>
<accession>I3CI94</accession>
<dbReference type="EMBL" id="JH600070">
    <property type="protein sequence ID" value="EIJ43337.1"/>
    <property type="molecule type" value="Genomic_DNA"/>
</dbReference>
<feature type="transmembrane region" description="Helical" evidence="2">
    <location>
        <begin position="189"/>
        <end position="216"/>
    </location>
</feature>
<protein>
    <submittedName>
        <fullName evidence="4">ATPase</fullName>
    </submittedName>
</protein>
<dbReference type="InterPro" id="IPR049052">
    <property type="entry name" value="nSTAND1"/>
</dbReference>
<evidence type="ECO:0000259" key="3">
    <source>
        <dbReference type="Pfam" id="PF20703"/>
    </source>
</evidence>
<evidence type="ECO:0000256" key="2">
    <source>
        <dbReference type="SAM" id="Phobius"/>
    </source>
</evidence>
<sequence>MTAPRSPFQPDLEPKNGLTLLRWLIFEPVILKYFNSMILNKKEAVLWFYRAYAWSTLFTIGIALILRTCTVWIMIQTDLPIFYPTEFRPEVVEFWQKTYYFSEKFYFLFFFDLDLYLLLYSLVLGLSAGSIFYIALDLNLTASLIFSLAGGLRFGLTEGLAFSLAFSLVFGLTKGLIVGLVFRLWIGGLILGLILVLAGGGLAVGLAFIPSFYLMYFRIPFYPFHWLSSLFHASLTRNPYLSDGVIWLPIWGLTARLTQQAQQQPELASQFIEFLLLYRPLQRNLALHLSHAVQVGLWQQHLLSADVLTPPLTIEKTKKSLQPSEDWETALKALQTQLKDYEQQNNLGQKNSFFNQFAQQLQQFYELTLRESPHWNHYYIPVIKQWLTATEDKQHELAEQMRQLEPITPNVYLAGNPLSPHKNQTVFFGREDLRDTITTKLLTAQELPFFLIRGQRRVGKTSLLNFLPDLLGSRFLVITQDLQNAKFATVESWLTNLYQQFNEKMHLTITEAWQPTGNWLDDWATLEAYLFRESEHQAKKIIFALDEYEMLHTDIFRKSPDTGGRLLAAIRSFLQRQNRIVFLLIGSAYLDELENPRWSDYFVQAQTLTVDYLSETDSKRLITEPVKNLQYPAEVVQQLYDLTQGHPHLLQLICQNLVDYANRDNRRQMTQTDLDKAVEIALDSGVMPQSVFWTQFCEQETCRETVRQLINQEPPSHREALRRLKRHAYIVQDNEKHWKIRVPLFAEWVRLHDIDL</sequence>
<keyword evidence="5" id="KW-1185">Reference proteome</keyword>
<evidence type="ECO:0000313" key="5">
    <source>
        <dbReference type="Proteomes" id="UP000005744"/>
    </source>
</evidence>
<evidence type="ECO:0000313" key="4">
    <source>
        <dbReference type="EMBL" id="EIJ43337.1"/>
    </source>
</evidence>
<name>I3CI94_9GAMM</name>
<dbReference type="PANTHER" id="PTHR34301">
    <property type="entry name" value="DNA-BINDING PROTEIN-RELATED"/>
    <property type="match status" value="1"/>
</dbReference>
<reference evidence="4 5" key="1">
    <citation type="submission" date="2011-11" db="EMBL/GenBank/DDBJ databases">
        <title>Improved High-Quality Draft sequence of Beggiatoa alba B18lD.</title>
        <authorList>
            <consortium name="US DOE Joint Genome Institute"/>
            <person name="Lucas S."/>
            <person name="Han J."/>
            <person name="Lapidus A."/>
            <person name="Cheng J.-F."/>
            <person name="Goodwin L."/>
            <person name="Pitluck S."/>
            <person name="Peters L."/>
            <person name="Mikhailova N."/>
            <person name="Held B."/>
            <person name="Detter J.C."/>
            <person name="Han C."/>
            <person name="Tapia R."/>
            <person name="Land M."/>
            <person name="Hauser L."/>
            <person name="Kyrpides N."/>
            <person name="Ivanova N."/>
            <person name="Pagani I."/>
            <person name="Samuel K."/>
            <person name="Teske A."/>
            <person name="Mueller J."/>
            <person name="Woyke T."/>
        </authorList>
    </citation>
    <scope>NUCLEOTIDE SEQUENCE [LARGE SCALE GENOMIC DNA]</scope>
    <source>
        <strain evidence="4 5">B18LD</strain>
    </source>
</reference>
<keyword evidence="2" id="KW-1133">Transmembrane helix</keyword>
<dbReference type="eggNOG" id="COG1672">
    <property type="taxonomic scope" value="Bacteria"/>
</dbReference>
<feature type="transmembrane region" description="Helical" evidence="2">
    <location>
        <begin position="105"/>
        <end position="124"/>
    </location>
</feature>
<organism evidence="4 5">
    <name type="scientific">Beggiatoa alba B18LD</name>
    <dbReference type="NCBI Taxonomy" id="395493"/>
    <lineage>
        <taxon>Bacteria</taxon>
        <taxon>Pseudomonadati</taxon>
        <taxon>Pseudomonadota</taxon>
        <taxon>Gammaproteobacteria</taxon>
        <taxon>Thiotrichales</taxon>
        <taxon>Thiotrichaceae</taxon>
        <taxon>Beggiatoa</taxon>
    </lineage>
</organism>
<dbReference type="OrthoDB" id="5621857at2"/>
<feature type="transmembrane region" description="Helical" evidence="2">
    <location>
        <begin position="51"/>
        <end position="75"/>
    </location>
</feature>
<evidence type="ECO:0000256" key="1">
    <source>
        <dbReference type="SAM" id="Coils"/>
    </source>
</evidence>
<feature type="transmembrane region" description="Helical" evidence="2">
    <location>
        <begin position="20"/>
        <end position="39"/>
    </location>
</feature>
<dbReference type="STRING" id="395493.BegalDRAFT_2492"/>
<keyword evidence="2" id="KW-0812">Transmembrane</keyword>
<dbReference type="Gene3D" id="3.40.50.300">
    <property type="entry name" value="P-loop containing nucleotide triphosphate hydrolases"/>
    <property type="match status" value="1"/>
</dbReference>
<dbReference type="RefSeq" id="WP_002690431.1">
    <property type="nucleotide sequence ID" value="NZ_JH600070.1"/>
</dbReference>
<feature type="coiled-coil region" evidence="1">
    <location>
        <begin position="324"/>
        <end position="351"/>
    </location>
</feature>
<dbReference type="InterPro" id="IPR027417">
    <property type="entry name" value="P-loop_NTPase"/>
</dbReference>
<feature type="transmembrane region" description="Helical" evidence="2">
    <location>
        <begin position="131"/>
        <end position="154"/>
    </location>
</feature>